<evidence type="ECO:0000313" key="3">
    <source>
        <dbReference type="Proteomes" id="UP000466388"/>
    </source>
</evidence>
<proteinExistence type="predicted"/>
<evidence type="ECO:0000313" key="2">
    <source>
        <dbReference type="EMBL" id="MTV82259.1"/>
    </source>
</evidence>
<comment type="caution">
    <text evidence="2">The sequence shown here is derived from an EMBL/GenBank/DDBJ whole genome shotgun (WGS) entry which is preliminary data.</text>
</comment>
<keyword evidence="1" id="KW-0812">Transmembrane</keyword>
<feature type="transmembrane region" description="Helical" evidence="1">
    <location>
        <begin position="90"/>
        <end position="110"/>
    </location>
</feature>
<gene>
    <name evidence="2" type="ORF">GM612_06290</name>
</gene>
<dbReference type="AlphaFoldDB" id="A0A7X3C3G1"/>
<reference evidence="2 3" key="1">
    <citation type="submission" date="2019-11" db="EMBL/GenBank/DDBJ databases">
        <title>Lactobacillus sp. nov. CRM56-3, isolated from fermented tea leaves.</title>
        <authorList>
            <person name="Phuengjayaem S."/>
            <person name="Tanasupawat S."/>
        </authorList>
    </citation>
    <scope>NUCLEOTIDE SEQUENCE [LARGE SCALE GENOMIC DNA]</scope>
    <source>
        <strain evidence="2 3">CRM56-3</strain>
    </source>
</reference>
<keyword evidence="3" id="KW-1185">Reference proteome</keyword>
<dbReference type="InterPro" id="IPR021560">
    <property type="entry name" value="DUF3021"/>
</dbReference>
<keyword evidence="1" id="KW-0472">Membrane</keyword>
<dbReference type="Proteomes" id="UP000466388">
    <property type="component" value="Unassembled WGS sequence"/>
</dbReference>
<dbReference type="EMBL" id="WNJO01000006">
    <property type="protein sequence ID" value="MTV82259.1"/>
    <property type="molecule type" value="Genomic_DNA"/>
</dbReference>
<dbReference type="RefSeq" id="WP_155431535.1">
    <property type="nucleotide sequence ID" value="NZ_WNJO01000006.1"/>
</dbReference>
<feature type="transmembrane region" description="Helical" evidence="1">
    <location>
        <begin position="12"/>
        <end position="33"/>
    </location>
</feature>
<protein>
    <submittedName>
        <fullName evidence="2">DUF3021 family protein</fullName>
    </submittedName>
</protein>
<accession>A0A7X3C3G1</accession>
<feature type="transmembrane region" description="Helical" evidence="1">
    <location>
        <begin position="116"/>
        <end position="138"/>
    </location>
</feature>
<sequence length="154" mass="17351">MKFSWRVIQVSLIGGLIGILIGFLLALISSVLNQSPVFLPSTPTFVAQYQNNLTATLVSVGLWALMGIVFSATSSIIFAIDRWSITHQTVIHFLITYVLFTPLAVTAGWFPVKYYLISYSIEFLIIYFITWLVSMQIAKATVRKLNRLVSKEKQ</sequence>
<feature type="transmembrane region" description="Helical" evidence="1">
    <location>
        <begin position="53"/>
        <end position="78"/>
    </location>
</feature>
<name>A0A7X3C3G1_9LACO</name>
<evidence type="ECO:0000256" key="1">
    <source>
        <dbReference type="SAM" id="Phobius"/>
    </source>
</evidence>
<keyword evidence="1" id="KW-1133">Transmembrane helix</keyword>
<dbReference type="Pfam" id="PF11457">
    <property type="entry name" value="DUF3021"/>
    <property type="match status" value="1"/>
</dbReference>
<organism evidence="2 3">
    <name type="scientific">Secundilactobacillus folii</name>
    <dbReference type="NCBI Taxonomy" id="2678357"/>
    <lineage>
        <taxon>Bacteria</taxon>
        <taxon>Bacillati</taxon>
        <taxon>Bacillota</taxon>
        <taxon>Bacilli</taxon>
        <taxon>Lactobacillales</taxon>
        <taxon>Lactobacillaceae</taxon>
        <taxon>Secundilactobacillus</taxon>
    </lineage>
</organism>